<protein>
    <submittedName>
        <fullName evidence="1">Uncharacterized protein</fullName>
    </submittedName>
</protein>
<proteinExistence type="predicted"/>
<evidence type="ECO:0000313" key="2">
    <source>
        <dbReference type="Proteomes" id="UP000694044"/>
    </source>
</evidence>
<name>A0A8T1VRM3_9STRA</name>
<dbReference type="OrthoDB" id="310217at2759"/>
<dbReference type="Pfam" id="PF04733">
    <property type="entry name" value="Coatomer_E"/>
    <property type="match status" value="1"/>
</dbReference>
<organism evidence="1 2">
    <name type="scientific">Phytophthora pseudosyringae</name>
    <dbReference type="NCBI Taxonomy" id="221518"/>
    <lineage>
        <taxon>Eukaryota</taxon>
        <taxon>Sar</taxon>
        <taxon>Stramenopiles</taxon>
        <taxon>Oomycota</taxon>
        <taxon>Peronosporomycetes</taxon>
        <taxon>Peronosporales</taxon>
        <taxon>Peronosporaceae</taxon>
        <taxon>Phytophthora</taxon>
    </lineage>
</organism>
<sequence>MAEPDELFTLKNQLWVGNYQDALSEGAMLNQLSESLRNERDVVSTSVPAAHDSLHTMSLWSSLVEMEV</sequence>
<accession>A0A8T1VRM3</accession>
<reference evidence="1" key="1">
    <citation type="submission" date="2021-02" db="EMBL/GenBank/DDBJ databases">
        <authorList>
            <person name="Palmer J.M."/>
        </authorList>
    </citation>
    <scope>NUCLEOTIDE SEQUENCE</scope>
    <source>
        <strain evidence="1">SCRP734</strain>
    </source>
</reference>
<dbReference type="EMBL" id="JAGDFM010000160">
    <property type="protein sequence ID" value="KAG7383995.1"/>
    <property type="molecule type" value="Genomic_DNA"/>
</dbReference>
<keyword evidence="2" id="KW-1185">Reference proteome</keyword>
<dbReference type="Proteomes" id="UP000694044">
    <property type="component" value="Unassembled WGS sequence"/>
</dbReference>
<evidence type="ECO:0000313" key="1">
    <source>
        <dbReference type="EMBL" id="KAG7383995.1"/>
    </source>
</evidence>
<gene>
    <name evidence="1" type="ORF">PHYPSEUDO_003164</name>
</gene>
<comment type="caution">
    <text evidence="1">The sequence shown here is derived from an EMBL/GenBank/DDBJ whole genome shotgun (WGS) entry which is preliminary data.</text>
</comment>
<dbReference type="AlphaFoldDB" id="A0A8T1VRM3"/>